<dbReference type="AlphaFoldDB" id="A0A7S4V2H3"/>
<sequence length="203" mass="21802">MASPSHATLDKGFASLAKAELPAQERRVLRRLAVEHALGPGECRNVDPLDFASEVSDMIHGVTGGKWQRVGMALAALHERLPVDFMRELRAAVGRRNARAHPLPEAWARRFVERLGDALGSPAESLGSAASDGGCVEATDLEGRVCRERCHDDAGGRAQQRGVDDDLGKARLFIDSGVRACPDENARRGPGWRVAVPGGRGHC</sequence>
<dbReference type="EMBL" id="HBNR01018489">
    <property type="protein sequence ID" value="CAE4572619.1"/>
    <property type="molecule type" value="Transcribed_RNA"/>
</dbReference>
<organism evidence="1">
    <name type="scientific">Alexandrium monilatum</name>
    <dbReference type="NCBI Taxonomy" id="311494"/>
    <lineage>
        <taxon>Eukaryota</taxon>
        <taxon>Sar</taxon>
        <taxon>Alveolata</taxon>
        <taxon>Dinophyceae</taxon>
        <taxon>Gonyaulacales</taxon>
        <taxon>Pyrocystaceae</taxon>
        <taxon>Alexandrium</taxon>
    </lineage>
</organism>
<reference evidence="1" key="1">
    <citation type="submission" date="2021-01" db="EMBL/GenBank/DDBJ databases">
        <authorList>
            <person name="Corre E."/>
            <person name="Pelletier E."/>
            <person name="Niang G."/>
            <person name="Scheremetjew M."/>
            <person name="Finn R."/>
            <person name="Kale V."/>
            <person name="Holt S."/>
            <person name="Cochrane G."/>
            <person name="Meng A."/>
            <person name="Brown T."/>
            <person name="Cohen L."/>
        </authorList>
    </citation>
    <scope>NUCLEOTIDE SEQUENCE</scope>
    <source>
        <strain evidence="1">CCMP3105</strain>
    </source>
</reference>
<evidence type="ECO:0000313" key="1">
    <source>
        <dbReference type="EMBL" id="CAE4572619.1"/>
    </source>
</evidence>
<accession>A0A7S4V2H3</accession>
<name>A0A7S4V2H3_9DINO</name>
<protein>
    <submittedName>
        <fullName evidence="1">Uncharacterized protein</fullName>
    </submittedName>
</protein>
<gene>
    <name evidence="1" type="ORF">AMON00008_LOCUS12238</name>
</gene>
<proteinExistence type="predicted"/>